<evidence type="ECO:0000313" key="12">
    <source>
        <dbReference type="Proteomes" id="UP000006327"/>
    </source>
</evidence>
<dbReference type="InterPro" id="IPR025857">
    <property type="entry name" value="MacB_PCD"/>
</dbReference>
<feature type="domain" description="MacB-like periplasmic core" evidence="10">
    <location>
        <begin position="28"/>
        <end position="241"/>
    </location>
</feature>
<evidence type="ECO:0000259" key="9">
    <source>
        <dbReference type="Pfam" id="PF02687"/>
    </source>
</evidence>
<accession>K6X994</accession>
<evidence type="ECO:0000256" key="2">
    <source>
        <dbReference type="ARBA" id="ARBA00005236"/>
    </source>
</evidence>
<evidence type="ECO:0000256" key="5">
    <source>
        <dbReference type="ARBA" id="ARBA00022692"/>
    </source>
</evidence>
<protein>
    <submittedName>
        <fullName evidence="11">Lipoprotein-releasing system transmembrane protein lolC</fullName>
    </submittedName>
</protein>
<reference evidence="11 12" key="1">
    <citation type="journal article" date="2017" name="Antonie Van Leeuwenhoek">
        <title>Rhizobium rhizosphaerae sp. nov., a novel species isolated from rice rhizosphere.</title>
        <authorList>
            <person name="Zhao J.J."/>
            <person name="Zhang J."/>
            <person name="Zhang R.J."/>
            <person name="Zhang C.W."/>
            <person name="Yin H.Q."/>
            <person name="Zhang X.X."/>
        </authorList>
    </citation>
    <scope>NUCLEOTIDE SEQUENCE [LARGE SCALE GENOMIC DNA]</scope>
    <source>
        <strain evidence="11 12">BSs20135</strain>
    </source>
</reference>
<keyword evidence="3" id="KW-0813">Transport</keyword>
<comment type="caution">
    <text evidence="11">The sequence shown here is derived from an EMBL/GenBank/DDBJ whole genome shotgun (WGS) entry which is preliminary data.</text>
</comment>
<keyword evidence="6 8" id="KW-1133">Transmembrane helix</keyword>
<gene>
    <name evidence="11" type="primary">lolC</name>
    <name evidence="11" type="ORF">GARC_0217</name>
</gene>
<dbReference type="Proteomes" id="UP000006327">
    <property type="component" value="Unassembled WGS sequence"/>
</dbReference>
<feature type="transmembrane region" description="Helical" evidence="8">
    <location>
        <begin position="364"/>
        <end position="386"/>
    </location>
</feature>
<keyword evidence="5 8" id="KW-0812">Transmembrane</keyword>
<evidence type="ECO:0000256" key="3">
    <source>
        <dbReference type="ARBA" id="ARBA00022448"/>
    </source>
</evidence>
<comment type="similarity">
    <text evidence="2">Belongs to the ABC-4 integral membrane protein family. LolC/E subfamily.</text>
</comment>
<dbReference type="Pfam" id="PF12704">
    <property type="entry name" value="MacB_PCD"/>
    <property type="match status" value="1"/>
</dbReference>
<evidence type="ECO:0000256" key="7">
    <source>
        <dbReference type="ARBA" id="ARBA00023136"/>
    </source>
</evidence>
<dbReference type="eggNOG" id="COG4591">
    <property type="taxonomic scope" value="Bacteria"/>
</dbReference>
<evidence type="ECO:0000256" key="6">
    <source>
        <dbReference type="ARBA" id="ARBA00022989"/>
    </source>
</evidence>
<comment type="subcellular location">
    <subcellularLocation>
        <location evidence="1">Cell membrane</location>
        <topology evidence="1">Multi-pass membrane protein</topology>
    </subcellularLocation>
</comment>
<keyword evidence="7 8" id="KW-0472">Membrane</keyword>
<evidence type="ECO:0000256" key="1">
    <source>
        <dbReference type="ARBA" id="ARBA00004651"/>
    </source>
</evidence>
<keyword evidence="12" id="KW-1185">Reference proteome</keyword>
<dbReference type="Pfam" id="PF02687">
    <property type="entry name" value="FtsX"/>
    <property type="match status" value="1"/>
</dbReference>
<organism evidence="11 12">
    <name type="scientific">Paraglaciecola arctica BSs20135</name>
    <dbReference type="NCBI Taxonomy" id="493475"/>
    <lineage>
        <taxon>Bacteria</taxon>
        <taxon>Pseudomonadati</taxon>
        <taxon>Pseudomonadota</taxon>
        <taxon>Gammaproteobacteria</taxon>
        <taxon>Alteromonadales</taxon>
        <taxon>Alteromonadaceae</taxon>
        <taxon>Paraglaciecola</taxon>
    </lineage>
</organism>
<evidence type="ECO:0000259" key="10">
    <source>
        <dbReference type="Pfam" id="PF12704"/>
    </source>
</evidence>
<proteinExistence type="inferred from homology"/>
<dbReference type="AlphaFoldDB" id="K6X994"/>
<dbReference type="EMBL" id="BAEO01000005">
    <property type="protein sequence ID" value="GAC17199.1"/>
    <property type="molecule type" value="Genomic_DNA"/>
</dbReference>
<dbReference type="RefSeq" id="WP_007615785.1">
    <property type="nucleotide sequence ID" value="NZ_BAEO01000005.1"/>
</dbReference>
<dbReference type="PANTHER" id="PTHR30489">
    <property type="entry name" value="LIPOPROTEIN-RELEASING SYSTEM TRANSMEMBRANE PROTEIN LOLE"/>
    <property type="match status" value="1"/>
</dbReference>
<dbReference type="GO" id="GO:0098797">
    <property type="term" value="C:plasma membrane protein complex"/>
    <property type="evidence" value="ECO:0007669"/>
    <property type="project" value="TreeGrafter"/>
</dbReference>
<evidence type="ECO:0000256" key="8">
    <source>
        <dbReference type="SAM" id="Phobius"/>
    </source>
</evidence>
<feature type="domain" description="ABC3 transporter permease C-terminal" evidence="9">
    <location>
        <begin position="269"/>
        <end position="396"/>
    </location>
</feature>
<dbReference type="OrthoDB" id="9808461at2"/>
<sequence length="403" mass="44104">MFYPLSAFIGLRYAKASKGSHFIAFINFFSVAGIALGLMALITVLSVMNGFEGELKLRNLGITPHVLVQKKSDTEFSPDGFKQIEGVIGSALQIDSEGIVQSATGLTGVMFQGIQPEVMQYLSIIAENMAIGRLSDLHKGEYGIVIGRALSIKLKLRLGDPTRLISSENSYFGPFGRIYSQRVFHVVGIFDLGSALDDKAVFMHIDDAARLLRSKTATLAQTRLFLADAFDYKSVVQALEAQGYSSTNWRDQQGVLFDAVKMEKNMMSLMLLLIISVAAFNIVSALVMVVTEKQGDIAILLTQGMTRNNIMGIFLFNGIYNGIKGTVIGVAAGVLLVTQINNVIKLFNFPIFLSPDGQGVPTDLQWQQVVFLIVTSLILCFLASLYPAYRAVRVNPADALKYE</sequence>
<keyword evidence="4" id="KW-1003">Cell membrane</keyword>
<dbReference type="NCBIfam" id="TIGR02212">
    <property type="entry name" value="lolCE"/>
    <property type="match status" value="1"/>
</dbReference>
<dbReference type="InterPro" id="IPR011925">
    <property type="entry name" value="LolCE_TM"/>
</dbReference>
<name>K6X994_9ALTE</name>
<evidence type="ECO:0000256" key="4">
    <source>
        <dbReference type="ARBA" id="ARBA00022475"/>
    </source>
</evidence>
<dbReference type="PANTHER" id="PTHR30489:SF8">
    <property type="entry name" value="LIPOPROTEIN-RELEASING SYSTEM TRANSMEMBRANE PROTEIN LOLC"/>
    <property type="match status" value="1"/>
</dbReference>
<feature type="transmembrane region" description="Helical" evidence="8">
    <location>
        <begin position="269"/>
        <end position="291"/>
    </location>
</feature>
<dbReference type="InterPro" id="IPR003838">
    <property type="entry name" value="ABC3_permease_C"/>
</dbReference>
<dbReference type="STRING" id="493475.GARC_0217"/>
<evidence type="ECO:0000313" key="11">
    <source>
        <dbReference type="EMBL" id="GAC17199.1"/>
    </source>
</evidence>
<keyword evidence="11" id="KW-0449">Lipoprotein</keyword>
<dbReference type="GO" id="GO:0042953">
    <property type="term" value="P:lipoprotein transport"/>
    <property type="evidence" value="ECO:0007669"/>
    <property type="project" value="InterPro"/>
</dbReference>
<dbReference type="GO" id="GO:0044874">
    <property type="term" value="P:lipoprotein localization to outer membrane"/>
    <property type="evidence" value="ECO:0007669"/>
    <property type="project" value="TreeGrafter"/>
</dbReference>
<feature type="transmembrane region" description="Helical" evidence="8">
    <location>
        <begin position="26"/>
        <end position="48"/>
    </location>
</feature>
<dbReference type="InterPro" id="IPR051447">
    <property type="entry name" value="Lipoprotein-release_system"/>
</dbReference>